<evidence type="ECO:0008006" key="5">
    <source>
        <dbReference type="Google" id="ProtNLM"/>
    </source>
</evidence>
<gene>
    <name evidence="3" type="ORF">Pla52o_24300</name>
</gene>
<keyword evidence="2" id="KW-0812">Transmembrane</keyword>
<organism evidence="3 4">
    <name type="scientific">Novipirellula galeiformis</name>
    <dbReference type="NCBI Taxonomy" id="2528004"/>
    <lineage>
        <taxon>Bacteria</taxon>
        <taxon>Pseudomonadati</taxon>
        <taxon>Planctomycetota</taxon>
        <taxon>Planctomycetia</taxon>
        <taxon>Pirellulales</taxon>
        <taxon>Pirellulaceae</taxon>
        <taxon>Novipirellula</taxon>
    </lineage>
</organism>
<dbReference type="Proteomes" id="UP000316304">
    <property type="component" value="Unassembled WGS sequence"/>
</dbReference>
<feature type="compositionally biased region" description="Basic and acidic residues" evidence="1">
    <location>
        <begin position="861"/>
        <end position="875"/>
    </location>
</feature>
<reference evidence="3 4" key="1">
    <citation type="submission" date="2019-02" db="EMBL/GenBank/DDBJ databases">
        <title>Deep-cultivation of Planctomycetes and their phenomic and genomic characterization uncovers novel biology.</title>
        <authorList>
            <person name="Wiegand S."/>
            <person name="Jogler M."/>
            <person name="Boedeker C."/>
            <person name="Pinto D."/>
            <person name="Vollmers J."/>
            <person name="Rivas-Marin E."/>
            <person name="Kohn T."/>
            <person name="Peeters S.H."/>
            <person name="Heuer A."/>
            <person name="Rast P."/>
            <person name="Oberbeckmann S."/>
            <person name="Bunk B."/>
            <person name="Jeske O."/>
            <person name="Meyerdierks A."/>
            <person name="Storesund J.E."/>
            <person name="Kallscheuer N."/>
            <person name="Luecker S."/>
            <person name="Lage O.M."/>
            <person name="Pohl T."/>
            <person name="Merkel B.J."/>
            <person name="Hornburger P."/>
            <person name="Mueller R.-W."/>
            <person name="Bruemmer F."/>
            <person name="Labrenz M."/>
            <person name="Spormann A.M."/>
            <person name="Op Den Camp H."/>
            <person name="Overmann J."/>
            <person name="Amann R."/>
            <person name="Jetten M.S.M."/>
            <person name="Mascher T."/>
            <person name="Medema M.H."/>
            <person name="Devos D.P."/>
            <person name="Kaster A.-K."/>
            <person name="Ovreas L."/>
            <person name="Rohde M."/>
            <person name="Galperin M.Y."/>
            <person name="Jogler C."/>
        </authorList>
    </citation>
    <scope>NUCLEOTIDE SEQUENCE [LARGE SCALE GENOMIC DNA]</scope>
    <source>
        <strain evidence="3 4">Pla52o</strain>
    </source>
</reference>
<comment type="caution">
    <text evidence="3">The sequence shown here is derived from an EMBL/GenBank/DDBJ whole genome shotgun (WGS) entry which is preliminary data.</text>
</comment>
<evidence type="ECO:0000313" key="4">
    <source>
        <dbReference type="Proteomes" id="UP000316304"/>
    </source>
</evidence>
<evidence type="ECO:0000256" key="2">
    <source>
        <dbReference type="SAM" id="Phobius"/>
    </source>
</evidence>
<sequence>MKRIKRKRHSGIILLVVLSMLTFFSLLVAAYLVFATQSEKTSYVLATRTIKQPDPNAFIEEALMTLIRGTNDVNHPFYGEDLLSDYYGRKDSLALQVGSGLTPTEAGGFITFRSVVDTSASSVFANEAWEDIYAGRIITFTSGDLINQTFRVIRSAPDTSTTPPTFHDFVIQAKNGILASDIATNDKIRMNGVPRNSPGLGYDASVAVPGHKVRQTTSATNLQQPSNPGAVVGGSNPAIGFDLPVSFQPNHLGRNVDKSALLGDFDEEYDAADYYNWFLSYRDPSTGKMIPSFHRPAVINYIANAVQDWSGASVSDFANVTASLARGTMRPLPIAAGQFGSGLPQVMNQRFTGGNKSYPLQAPLLINNANRLDQLVNTLAGDDVNAYDVDNNFDGVTDSVWIDLDLPVFSSPEGKLLKPLVAPMIEDLSGRLNVNAHGNFALINQSTMLTSYNGQFATGTATPFRLFNGRGFGPAEINFPGASAAQLSAIFEARYSSAAVGTDNIPGKVGADAFSILTGRFWPAKLNMMSGYRNSVDPYGRGGSGISAAGNLISVNVGTDVTTPITTNEAVNHPYEMDPNGKLSGDSPFTASELEPILRVNEYDTDLLPTRLLDLAYPLISSNMEFTRALTTISKSDDSPASMDPSAPSAYASFARIINGTLANAELKKLIAPELRLGRKLDVNRPLGNGIDDNANNVIDDPSEDESSAAFRSLAGATIHSNFSGATPDYNFEEPATVSARQLLARHLYVLMMTISRELDSSSTAKSFTTYGDTLSPAVPVSSRERYRARRLAQWAVNVVDYRDPDSILTAFEYDENPFDGWGVDGNLLTTTEPNRGVVWGVENPELVFTESASFHDVRVRDTTIDSSGKKKGDDPMDDEDTDQVRIPQGSTFFELYATRERLAASSGSPWIAGIPQELYDVADNGTAVDYALDLSRTVTTHFDDQGDANPANDVYGDTSDPTFEVPVWRIAISEPHFDPPAPPAVLSSPLTLRDTLPDTLSFEPSRMDELGVASNTLALQRFVFFNHFGSAAAMQNAITPLTDITSPDRVYFNYQNRSTSLLPEQYLSLAPRVITYLGSKPYNTEPTGPSGQHFRIKSDAGETGLMQYDLAADPVTPANPLTFETVTINATNPPTAGTMARTQDGLALVIAGFSPGAWTTPLPQGIGLNISEPFASNYYAEPTQRYSTTIPGYPLTDAYVEVDAGGNAANGIPRGQPEDMRVNGPIRELTHHFSDPAAADPMLGTVENVRTAFLQRLADPTQGFHPVLNPYRTIDQIALDLTILSGEERPADVIKSAAAGAGNPGSIEVPYLIGSRQRDGVSIDGTGTNVLYSYSAPLPGTVANVNGAVNAYFEFAGATAHLQTTFNYLNNGFGTPQTGLNTGRPTTPFAMHPWLNRPFATPMELILVPACSQGRLFEEFSVVAAGVNPDIYPDADQASAIDNAERARLMIAPFRHLLNFFHSQDRRNFVQSTSPWSTAPTEFSSEFASLFDFVSTPPQFRGEIEAINPADITANANLSPLMSAPFNFLYDNIRTGTINLNTIANSLTWEGLMQGHLNSGEAGTPASQLSWSAFQRSRRGHDASGTTRAAVNETPNPAYNYDVNRFDPRYPTQFAGVFRQARNASHVPLVRDSVTTADADTTNGSDVDSLVRRPVNTTLLRGGGTLDVQEGRATSGTPTSTAMFVRNTAQQPVATAAPYADRNRHPFMRYETLMRMPNLVSDNSQVYLVRLTMGFFEVDANNTNDLGAEYNEQIGQQKRYHAMFIIDRSIPVGFVPGRDLNARDTVIFERFFQ</sequence>
<keyword evidence="2" id="KW-0472">Membrane</keyword>
<feature type="transmembrane region" description="Helical" evidence="2">
    <location>
        <begin position="12"/>
        <end position="34"/>
    </location>
</feature>
<protein>
    <recommendedName>
        <fullName evidence="5">Verru_Chthon cassette protein A</fullName>
    </recommendedName>
</protein>
<keyword evidence="2" id="KW-1133">Transmembrane helix</keyword>
<proteinExistence type="predicted"/>
<dbReference type="EMBL" id="SJPT01000004">
    <property type="protein sequence ID" value="TWU22898.1"/>
    <property type="molecule type" value="Genomic_DNA"/>
</dbReference>
<dbReference type="RefSeq" id="WP_231612264.1">
    <property type="nucleotide sequence ID" value="NZ_SJPT01000004.1"/>
</dbReference>
<feature type="region of interest" description="Disordered" evidence="1">
    <location>
        <begin position="861"/>
        <end position="884"/>
    </location>
</feature>
<name>A0A5C6CF44_9BACT</name>
<evidence type="ECO:0000313" key="3">
    <source>
        <dbReference type="EMBL" id="TWU22898.1"/>
    </source>
</evidence>
<accession>A0A5C6CF44</accession>
<keyword evidence="4" id="KW-1185">Reference proteome</keyword>
<evidence type="ECO:0000256" key="1">
    <source>
        <dbReference type="SAM" id="MobiDB-lite"/>
    </source>
</evidence>